<reference evidence="19 20" key="1">
    <citation type="submission" date="2019-03" db="EMBL/GenBank/DDBJ databases">
        <title>Sequencing 25 genomes of Wallemia mellicola.</title>
        <authorList>
            <person name="Gostincar C."/>
        </authorList>
    </citation>
    <scope>NUCLEOTIDE SEQUENCE [LARGE SCALE GENOMIC DNA]</scope>
    <source>
        <strain evidence="14 21">EXF-1262</strain>
        <strain evidence="16 22">EXF-1274</strain>
        <strain evidence="18 19">EXF-1277</strain>
        <strain evidence="13 23">EXF-6152</strain>
        <strain evidence="17 24">EXF-757</strain>
        <strain evidence="15 20">EXF-8738</strain>
    </source>
</reference>
<sequence>MDSDNDMQQTTHELSQMNIELQNKKLSRPHPLSKQPSRASSLDTRTSTPVADINGLGWPAKATLQRLKESPEQKEVRTAKLTGAVKTLLECIGEDPMREGLLKTPERYAKALLFLTKGYEEKLSDVLNEAVFEEDHEEMVIVRDIDVFSLCEHHLVPFNGRISIGYIPNRKVLGLSKLARLAETFGRRLQVQERMTRQIALAIEEAIQPQGVAVVMEASHMCMVMRGVQKASASTVTSTMLGCFRTSAKTREEFLTLIRTPKATIPY</sequence>
<proteinExistence type="inferred from homology"/>
<dbReference type="GO" id="GO:0003934">
    <property type="term" value="F:GTP cyclohydrolase I activity"/>
    <property type="evidence" value="ECO:0007669"/>
    <property type="project" value="UniProtKB-EC"/>
</dbReference>
<evidence type="ECO:0000256" key="9">
    <source>
        <dbReference type="ARBA" id="ARBA00030854"/>
    </source>
</evidence>
<evidence type="ECO:0000313" key="18">
    <source>
        <dbReference type="EMBL" id="TIC70366.1"/>
    </source>
</evidence>
<dbReference type="NCBIfam" id="NF006825">
    <property type="entry name" value="PRK09347.1-2"/>
    <property type="match status" value="1"/>
</dbReference>
<dbReference type="AlphaFoldDB" id="A0A4T0R3L6"/>
<dbReference type="Proteomes" id="UP000310708">
    <property type="component" value="Unassembled WGS sequence"/>
</dbReference>
<evidence type="ECO:0000313" key="21">
    <source>
        <dbReference type="Proteomes" id="UP000307169"/>
    </source>
</evidence>
<evidence type="ECO:0000256" key="8">
    <source>
        <dbReference type="ARBA" id="ARBA00023134"/>
    </source>
</evidence>
<evidence type="ECO:0000313" key="16">
    <source>
        <dbReference type="EMBL" id="TIC62469.1"/>
    </source>
</evidence>
<accession>A0A4T0R3L6</accession>
<dbReference type="Proteomes" id="UP000307169">
    <property type="component" value="Unassembled WGS sequence"/>
</dbReference>
<dbReference type="GO" id="GO:0006729">
    <property type="term" value="P:tetrahydrobiopterin biosynthetic process"/>
    <property type="evidence" value="ECO:0007669"/>
    <property type="project" value="TreeGrafter"/>
</dbReference>
<comment type="pathway">
    <text evidence="1">Cofactor biosynthesis; 7,8-dihydroneopterin triphosphate biosynthesis; 7,8-dihydroneopterin triphosphate from GTP: step 1/1.</text>
</comment>
<dbReference type="GO" id="GO:0005525">
    <property type="term" value="F:GTP binding"/>
    <property type="evidence" value="ECO:0007669"/>
    <property type="project" value="UniProtKB-KW"/>
</dbReference>
<evidence type="ECO:0000256" key="10">
    <source>
        <dbReference type="ARBA" id="ARBA00055676"/>
    </source>
</evidence>
<dbReference type="FunFam" id="3.30.1130.10:FF:000012">
    <property type="entry name" value="GTP cyclohydrolase 1"/>
    <property type="match status" value="1"/>
</dbReference>
<dbReference type="HAMAP" id="MF_00223">
    <property type="entry name" value="FolE"/>
    <property type="match status" value="1"/>
</dbReference>
<protein>
    <recommendedName>
        <fullName evidence="4">GTP cyclohydrolase 1</fullName>
        <ecNumber evidence="3">3.5.4.16</ecNumber>
    </recommendedName>
    <alternativeName>
        <fullName evidence="9">GTP cyclohydrolase I</fullName>
    </alternativeName>
</protein>
<keyword evidence="8" id="KW-0342">GTP-binding</keyword>
<evidence type="ECO:0000256" key="11">
    <source>
        <dbReference type="SAM" id="MobiDB-lite"/>
    </source>
</evidence>
<evidence type="ECO:0000256" key="4">
    <source>
        <dbReference type="ARBA" id="ARBA00017272"/>
    </source>
</evidence>
<evidence type="ECO:0000256" key="1">
    <source>
        <dbReference type="ARBA" id="ARBA00005080"/>
    </source>
</evidence>
<dbReference type="EMBL" id="SPRX01000004">
    <property type="protein sequence ID" value="TIC69234.1"/>
    <property type="molecule type" value="Genomic_DNA"/>
</dbReference>
<dbReference type="GO" id="GO:0008270">
    <property type="term" value="F:zinc ion binding"/>
    <property type="evidence" value="ECO:0007669"/>
    <property type="project" value="TreeGrafter"/>
</dbReference>
<keyword evidence="7" id="KW-0289">Folate biosynthesis</keyword>
<comment type="similarity">
    <text evidence="2">Belongs to the GTP cyclohydrolase I family.</text>
</comment>
<feature type="domain" description="GTP cyclohydrolase I" evidence="12">
    <location>
        <begin position="83"/>
        <end position="259"/>
    </location>
</feature>
<evidence type="ECO:0000256" key="5">
    <source>
        <dbReference type="ARBA" id="ARBA00022741"/>
    </source>
</evidence>
<dbReference type="FunFam" id="1.10.286.10:FF:000003">
    <property type="entry name" value="GTP cyclohydrolase 1"/>
    <property type="match status" value="1"/>
</dbReference>
<evidence type="ECO:0000313" key="17">
    <source>
        <dbReference type="EMBL" id="TIC69234.1"/>
    </source>
</evidence>
<dbReference type="UniPathway" id="UPA00848">
    <property type="reaction ID" value="UER00151"/>
</dbReference>
<evidence type="ECO:0000256" key="7">
    <source>
        <dbReference type="ARBA" id="ARBA00022909"/>
    </source>
</evidence>
<dbReference type="Proteomes" id="UP000309601">
    <property type="component" value="Unassembled WGS sequence"/>
</dbReference>
<dbReference type="GO" id="GO:0046656">
    <property type="term" value="P:folic acid biosynthetic process"/>
    <property type="evidence" value="ECO:0007669"/>
    <property type="project" value="UniProtKB-KW"/>
</dbReference>
<evidence type="ECO:0000259" key="12">
    <source>
        <dbReference type="Pfam" id="PF01227"/>
    </source>
</evidence>
<dbReference type="Pfam" id="PF01227">
    <property type="entry name" value="GTP_cyclohydroI"/>
    <property type="match status" value="1"/>
</dbReference>
<dbReference type="PANTHER" id="PTHR11109">
    <property type="entry name" value="GTP CYCLOHYDROLASE I"/>
    <property type="match status" value="1"/>
</dbReference>
<dbReference type="GO" id="GO:0005737">
    <property type="term" value="C:cytoplasm"/>
    <property type="evidence" value="ECO:0007669"/>
    <property type="project" value="TreeGrafter"/>
</dbReference>
<evidence type="ECO:0000313" key="14">
    <source>
        <dbReference type="EMBL" id="TIC04484.1"/>
    </source>
</evidence>
<feature type="compositionally biased region" description="Polar residues" evidence="11">
    <location>
        <begin position="1"/>
        <end position="21"/>
    </location>
</feature>
<feature type="compositionally biased region" description="Polar residues" evidence="11">
    <location>
        <begin position="34"/>
        <end position="49"/>
    </location>
</feature>
<evidence type="ECO:0000256" key="2">
    <source>
        <dbReference type="ARBA" id="ARBA00008085"/>
    </source>
</evidence>
<dbReference type="CDD" id="cd00642">
    <property type="entry name" value="GTP_cyclohydro1"/>
    <property type="match status" value="1"/>
</dbReference>
<dbReference type="GO" id="GO:0046654">
    <property type="term" value="P:tetrahydrofolate biosynthetic process"/>
    <property type="evidence" value="ECO:0007669"/>
    <property type="project" value="InterPro"/>
</dbReference>
<dbReference type="NCBIfam" id="NF006826">
    <property type="entry name" value="PRK09347.1-3"/>
    <property type="match status" value="1"/>
</dbReference>
<feature type="region of interest" description="Disordered" evidence="11">
    <location>
        <begin position="1"/>
        <end position="54"/>
    </location>
</feature>
<dbReference type="EC" id="3.5.4.16" evidence="3"/>
<dbReference type="EMBL" id="SPRC01000003">
    <property type="protein sequence ID" value="TIB82153.1"/>
    <property type="molecule type" value="Genomic_DNA"/>
</dbReference>
<evidence type="ECO:0000313" key="24">
    <source>
        <dbReference type="Proteomes" id="UP000310708"/>
    </source>
</evidence>
<evidence type="ECO:0000313" key="15">
    <source>
        <dbReference type="EMBL" id="TIC31995.1"/>
    </source>
</evidence>
<keyword evidence="5" id="KW-0547">Nucleotide-binding</keyword>
<dbReference type="InterPro" id="IPR001474">
    <property type="entry name" value="GTP_CycHdrlase_I"/>
</dbReference>
<dbReference type="OrthoDB" id="4966at2759"/>
<organism evidence="14 21">
    <name type="scientific">Wallemia mellicola</name>
    <dbReference type="NCBI Taxonomy" id="1708541"/>
    <lineage>
        <taxon>Eukaryota</taxon>
        <taxon>Fungi</taxon>
        <taxon>Dikarya</taxon>
        <taxon>Basidiomycota</taxon>
        <taxon>Wallemiomycotina</taxon>
        <taxon>Wallemiomycetes</taxon>
        <taxon>Wallemiales</taxon>
        <taxon>Wallemiaceae</taxon>
        <taxon>Wallemia</taxon>
    </lineage>
</organism>
<evidence type="ECO:0000313" key="22">
    <source>
        <dbReference type="Proteomes" id="UP000309601"/>
    </source>
</evidence>
<dbReference type="OMA" id="FCEHHFL"/>
<dbReference type="PROSITE" id="PS00859">
    <property type="entry name" value="GTP_CYCLOHYDROL_1_1"/>
    <property type="match status" value="1"/>
</dbReference>
<dbReference type="InterPro" id="IPR043133">
    <property type="entry name" value="GTP-CH-I_C/QueF"/>
</dbReference>
<dbReference type="SUPFAM" id="SSF55620">
    <property type="entry name" value="Tetrahydrobiopterin biosynthesis enzymes-like"/>
    <property type="match status" value="1"/>
</dbReference>
<evidence type="ECO:0000313" key="19">
    <source>
        <dbReference type="Proteomes" id="UP000305362"/>
    </source>
</evidence>
<evidence type="ECO:0000313" key="20">
    <source>
        <dbReference type="Proteomes" id="UP000305647"/>
    </source>
</evidence>
<keyword evidence="6 14" id="KW-0378">Hydrolase</keyword>
<evidence type="ECO:0000256" key="3">
    <source>
        <dbReference type="ARBA" id="ARBA00012715"/>
    </source>
</evidence>
<dbReference type="EMBL" id="SPRV01000007">
    <property type="protein sequence ID" value="TIC70366.1"/>
    <property type="molecule type" value="Genomic_DNA"/>
</dbReference>
<evidence type="ECO:0000256" key="6">
    <source>
        <dbReference type="ARBA" id="ARBA00022801"/>
    </source>
</evidence>
<dbReference type="Proteomes" id="UP000305362">
    <property type="component" value="Unassembled WGS sequence"/>
</dbReference>
<dbReference type="Gene3D" id="1.10.286.10">
    <property type="match status" value="1"/>
</dbReference>
<dbReference type="InterPro" id="IPR018234">
    <property type="entry name" value="GTP_CycHdrlase_I_CS"/>
</dbReference>
<name>A0A4T0R3L6_9BASI</name>
<dbReference type="EMBL" id="SPRW01000046">
    <property type="protein sequence ID" value="TIC62469.1"/>
    <property type="molecule type" value="Genomic_DNA"/>
</dbReference>
<comment type="function">
    <text evidence="10">GTP cyclohydrolase 1 is the first enzyme in the biosynthetic pathway leading to folic acid.</text>
</comment>
<gene>
    <name evidence="17" type="ORF">E3Q01_00492</name>
    <name evidence="16" type="ORF">E3Q02_03462</name>
    <name evidence="18" type="ORF">E3Q03_01105</name>
    <name evidence="15" type="ORF">E3Q10_01356</name>
    <name evidence="14" type="ORF">E3Q17_00370</name>
    <name evidence="13" type="ORF">E3Q22_00382</name>
</gene>
<dbReference type="Proteomes" id="UP000310685">
    <property type="component" value="Unassembled WGS sequence"/>
</dbReference>
<comment type="caution">
    <text evidence="14">The sequence shown here is derived from an EMBL/GenBank/DDBJ whole genome shotgun (WGS) entry which is preliminary data.</text>
</comment>
<dbReference type="NCBIfam" id="TIGR00063">
    <property type="entry name" value="folE"/>
    <property type="match status" value="1"/>
</dbReference>
<dbReference type="EMBL" id="SPRH01000003">
    <property type="protein sequence ID" value="TIC04484.1"/>
    <property type="molecule type" value="Genomic_DNA"/>
</dbReference>
<dbReference type="EMBL" id="SPRO01000009">
    <property type="protein sequence ID" value="TIC31995.1"/>
    <property type="molecule type" value="Genomic_DNA"/>
</dbReference>
<evidence type="ECO:0000313" key="13">
    <source>
        <dbReference type="EMBL" id="TIB82153.1"/>
    </source>
</evidence>
<dbReference type="Gene3D" id="3.30.1130.10">
    <property type="match status" value="1"/>
</dbReference>
<dbReference type="PANTHER" id="PTHR11109:SF7">
    <property type="entry name" value="GTP CYCLOHYDROLASE 1"/>
    <property type="match status" value="1"/>
</dbReference>
<dbReference type="Proteomes" id="UP000305647">
    <property type="component" value="Unassembled WGS sequence"/>
</dbReference>
<dbReference type="InterPro" id="IPR020602">
    <property type="entry name" value="GTP_CycHdrlase_I_dom"/>
</dbReference>
<dbReference type="InterPro" id="IPR043134">
    <property type="entry name" value="GTP-CH-I_N"/>
</dbReference>
<evidence type="ECO:0000313" key="23">
    <source>
        <dbReference type="Proteomes" id="UP000310685"/>
    </source>
</evidence>